<sequence length="432" mass="44918">MRTPASRSVPGDESRVAERARGPRGPVADEGYWVDLFQAGQRLGAGFLLNRCFVLTALHCLRHLDASTGEVVIALADARRVRGRVCRTADEADLALIEIDASHEIALPVPSAHIAARGDKWRGPYRPSPGDVQLSGSIDHGAMLYTCVAGASIEALQLTADQRLGDYSGYSGGPVEGGEADADPVVLGILLEQAMDRHSTELRAANVLFAATIAEALRRFDHFDVGHLIDVLRPPAHPAHPVRHGPLPTGQDGRLPSRGEPLPSANGPLPATTNDPLLAATNGPLPATTNDPLLAATNGPLPPARNGPHPAAHNGRPPAPAHPAAGQEQDAAQLPATAPVLAPGGEPGTHPDAAPGPGPAADTPPVVPPPPSGPVTRTGLEPVAEAETLLVALRQWAENGLIDPTEAAAHRVEVLRRLIEGKLGEGARDAHD</sequence>
<comment type="caution">
    <text evidence="3">The sequence shown here is derived from an EMBL/GenBank/DDBJ whole genome shotgun (WGS) entry which is preliminary data.</text>
</comment>
<dbReference type="RefSeq" id="WP_274045147.1">
    <property type="nucleotide sequence ID" value="NZ_JANCPR020000003.1"/>
</dbReference>
<dbReference type="EMBL" id="JANCPR020000003">
    <property type="protein sequence ID" value="MDJ1131197.1"/>
    <property type="molecule type" value="Genomic_DNA"/>
</dbReference>
<gene>
    <name evidence="3" type="ORF">NMN56_004330</name>
</gene>
<reference evidence="3 4" key="1">
    <citation type="submission" date="2023-05" db="EMBL/GenBank/DDBJ databases">
        <title>Streptantibioticus silvisoli sp. nov., acidotolerant actinomycetes 1 from pine litter.</title>
        <authorList>
            <person name="Swiecimska M."/>
            <person name="Golinska P."/>
            <person name="Sangal V."/>
            <person name="Wachnowicz B."/>
            <person name="Goodfellow M."/>
        </authorList>
    </citation>
    <scope>NUCLEOTIDE SEQUENCE [LARGE SCALE GENOMIC DNA]</scope>
    <source>
        <strain evidence="3 4">DSM 42109</strain>
    </source>
</reference>
<feature type="domain" description="Peptidase S1" evidence="2">
    <location>
        <begin position="32"/>
        <end position="115"/>
    </location>
</feature>
<feature type="compositionally biased region" description="Low complexity" evidence="1">
    <location>
        <begin position="348"/>
        <end position="364"/>
    </location>
</feature>
<feature type="compositionally biased region" description="Low complexity" evidence="1">
    <location>
        <begin position="307"/>
        <end position="326"/>
    </location>
</feature>
<organism evidence="3 4">
    <name type="scientific">Streptomyces iconiensis</name>
    <dbReference type="NCBI Taxonomy" id="1384038"/>
    <lineage>
        <taxon>Bacteria</taxon>
        <taxon>Bacillati</taxon>
        <taxon>Actinomycetota</taxon>
        <taxon>Actinomycetes</taxon>
        <taxon>Kitasatosporales</taxon>
        <taxon>Streptomycetaceae</taxon>
        <taxon>Streptomyces</taxon>
    </lineage>
</organism>
<evidence type="ECO:0000313" key="4">
    <source>
        <dbReference type="Proteomes" id="UP001214441"/>
    </source>
</evidence>
<dbReference type="InterPro" id="IPR009003">
    <property type="entry name" value="Peptidase_S1_PA"/>
</dbReference>
<feature type="region of interest" description="Disordered" evidence="1">
    <location>
        <begin position="1"/>
        <end position="23"/>
    </location>
</feature>
<proteinExistence type="predicted"/>
<dbReference type="Pfam" id="PF00089">
    <property type="entry name" value="Trypsin"/>
    <property type="match status" value="1"/>
</dbReference>
<accession>A0ABT6ZQ58</accession>
<feature type="region of interest" description="Disordered" evidence="1">
    <location>
        <begin position="237"/>
        <end position="378"/>
    </location>
</feature>
<evidence type="ECO:0000313" key="3">
    <source>
        <dbReference type="EMBL" id="MDJ1131197.1"/>
    </source>
</evidence>
<dbReference type="Proteomes" id="UP001214441">
    <property type="component" value="Unassembled WGS sequence"/>
</dbReference>
<dbReference type="InterPro" id="IPR043504">
    <property type="entry name" value="Peptidase_S1_PA_chymotrypsin"/>
</dbReference>
<keyword evidence="4" id="KW-1185">Reference proteome</keyword>
<dbReference type="Gene3D" id="2.40.10.10">
    <property type="entry name" value="Trypsin-like serine proteases"/>
    <property type="match status" value="1"/>
</dbReference>
<feature type="compositionally biased region" description="Basic and acidic residues" evidence="1">
    <location>
        <begin position="10"/>
        <end position="21"/>
    </location>
</feature>
<name>A0ABT6ZQ58_9ACTN</name>
<dbReference type="InterPro" id="IPR001254">
    <property type="entry name" value="Trypsin_dom"/>
</dbReference>
<evidence type="ECO:0000256" key="1">
    <source>
        <dbReference type="SAM" id="MobiDB-lite"/>
    </source>
</evidence>
<dbReference type="SUPFAM" id="SSF50494">
    <property type="entry name" value="Trypsin-like serine proteases"/>
    <property type="match status" value="1"/>
</dbReference>
<protein>
    <recommendedName>
        <fullName evidence="2">Peptidase S1 domain-containing protein</fullName>
    </recommendedName>
</protein>
<evidence type="ECO:0000259" key="2">
    <source>
        <dbReference type="Pfam" id="PF00089"/>
    </source>
</evidence>